<keyword evidence="3" id="KW-0813">Transport</keyword>
<gene>
    <name evidence="9" type="ORF">RJ641_021018</name>
</gene>
<proteinExistence type="inferred from homology"/>
<feature type="region of interest" description="Disordered" evidence="7">
    <location>
        <begin position="1"/>
        <end position="34"/>
    </location>
</feature>
<evidence type="ECO:0000256" key="1">
    <source>
        <dbReference type="ARBA" id="ARBA00004141"/>
    </source>
</evidence>
<reference evidence="9 10" key="1">
    <citation type="submission" date="2023-12" db="EMBL/GenBank/DDBJ databases">
        <title>A high-quality genome assembly for Dillenia turbinata (Dilleniales).</title>
        <authorList>
            <person name="Chanderbali A."/>
        </authorList>
    </citation>
    <scope>NUCLEOTIDE SEQUENCE [LARGE SCALE GENOMIC DNA]</scope>
    <source>
        <strain evidence="9">LSX21</strain>
        <tissue evidence="9">Leaf</tissue>
    </source>
</reference>
<feature type="transmembrane region" description="Helical" evidence="8">
    <location>
        <begin position="325"/>
        <end position="346"/>
    </location>
</feature>
<dbReference type="InterPro" id="IPR045035">
    <property type="entry name" value="YSL-like"/>
</dbReference>
<dbReference type="Proteomes" id="UP001370490">
    <property type="component" value="Unassembled WGS sequence"/>
</dbReference>
<feature type="transmembrane region" description="Helical" evidence="8">
    <location>
        <begin position="399"/>
        <end position="422"/>
    </location>
</feature>
<evidence type="ECO:0000256" key="4">
    <source>
        <dbReference type="ARBA" id="ARBA00022692"/>
    </source>
</evidence>
<dbReference type="EMBL" id="JBAMMX010000026">
    <property type="protein sequence ID" value="KAK6913697.1"/>
    <property type="molecule type" value="Genomic_DNA"/>
</dbReference>
<feature type="transmembrane region" description="Helical" evidence="8">
    <location>
        <begin position="517"/>
        <end position="539"/>
    </location>
</feature>
<feature type="transmembrane region" description="Helical" evidence="8">
    <location>
        <begin position="615"/>
        <end position="637"/>
    </location>
</feature>
<evidence type="ECO:0000256" key="2">
    <source>
        <dbReference type="ARBA" id="ARBA00010276"/>
    </source>
</evidence>
<dbReference type="NCBIfam" id="TIGR00728">
    <property type="entry name" value="OPT_sfam"/>
    <property type="match status" value="1"/>
</dbReference>
<evidence type="ECO:0000256" key="3">
    <source>
        <dbReference type="ARBA" id="ARBA00022448"/>
    </source>
</evidence>
<comment type="similarity">
    <text evidence="2">Belongs to the YSL (TC 2.A.67.2) family.</text>
</comment>
<dbReference type="InterPro" id="IPR004813">
    <property type="entry name" value="OPT"/>
</dbReference>
<keyword evidence="6 8" id="KW-0472">Membrane</keyword>
<organism evidence="9 10">
    <name type="scientific">Dillenia turbinata</name>
    <dbReference type="NCBI Taxonomy" id="194707"/>
    <lineage>
        <taxon>Eukaryota</taxon>
        <taxon>Viridiplantae</taxon>
        <taxon>Streptophyta</taxon>
        <taxon>Embryophyta</taxon>
        <taxon>Tracheophyta</taxon>
        <taxon>Spermatophyta</taxon>
        <taxon>Magnoliopsida</taxon>
        <taxon>eudicotyledons</taxon>
        <taxon>Gunneridae</taxon>
        <taxon>Pentapetalae</taxon>
        <taxon>Dilleniales</taxon>
        <taxon>Dilleniaceae</taxon>
        <taxon>Dillenia</taxon>
    </lineage>
</organism>
<sequence length="698" mass="76672">MVSSRESEMVERKKGSVTEREIDDGDEKKEEMESVEMTFKETEVPSWQQQLTIRAFVVSFILSVLFSFIVMKLNLTTGIIPSLNVSAGLLGFFFVKTWTKVLEKARLLRQPFTRQENTVIQTCVVASSGIAFSGGFGSYLFGMSEVVAKQSAEENYAGNFKNPGVGWMIGFLFIVSFLGLFSVLPLRKIMVVDFKLIYPSGTATAHLINSFHTPHGASLAKKQVKALGKFFSFSFLWGMFQWFFAAADGCGFSSFPTFGLKAYDHKFYFDFSATYVGVGMICPYIINVSLLVGAVLSWGVMWPLIDTKKGVWYDADLKPSSLHGLQGYKVFIAIFLILGDGLYNLVKVLSRTIFGLYSQLCNKDSVLPVSDKLDFSEETKETLSYDDQIRTKLFLKDQIPNWVAISGYVGIAAISIGVLPHVFLPLKWYYILAIYIFAPVLAFCNAYGCGLTDWSLASTYGKLAIFIIGAWAGAAHGGVLAGLAACGVMMNIVSTASDLMQDFKTGYMTLASPRSMFVSQIVGTAMGCVISPCVFWLFYTAYPGFGTPDSEYQAPYALVYRNISLLGVQGFSSLPNNCLLLCLVFFAGAIVVNGIRDLVPRKVSAYIPLPMAMAIPFYLGSYFAIDMCLGSLILFLWTKSNKAQAEAYAPAMASGLICGDGIWTLPSSLLALLGVKAPICMKFLSRSQNDKVDAFLAS</sequence>
<feature type="transmembrane region" description="Helical" evidence="8">
    <location>
        <begin position="55"/>
        <end position="73"/>
    </location>
</feature>
<name>A0AAN8YUZ1_9MAGN</name>
<keyword evidence="4 8" id="KW-0812">Transmembrane</keyword>
<comment type="caution">
    <text evidence="9">The sequence shown here is derived from an EMBL/GenBank/DDBJ whole genome shotgun (WGS) entry which is preliminary data.</text>
</comment>
<accession>A0AAN8YUZ1</accession>
<evidence type="ECO:0000256" key="6">
    <source>
        <dbReference type="ARBA" id="ARBA00023136"/>
    </source>
</evidence>
<comment type="subcellular location">
    <subcellularLocation>
        <location evidence="1">Membrane</location>
        <topology evidence="1">Multi-pass membrane protein</topology>
    </subcellularLocation>
</comment>
<feature type="transmembrane region" description="Helical" evidence="8">
    <location>
        <begin position="284"/>
        <end position="305"/>
    </location>
</feature>
<feature type="transmembrane region" description="Helical" evidence="8">
    <location>
        <begin position="119"/>
        <end position="141"/>
    </location>
</feature>
<feature type="transmembrane region" description="Helical" evidence="8">
    <location>
        <begin position="574"/>
        <end position="595"/>
    </location>
</feature>
<dbReference type="GO" id="GO:0016020">
    <property type="term" value="C:membrane"/>
    <property type="evidence" value="ECO:0007669"/>
    <property type="project" value="UniProtKB-SubCell"/>
</dbReference>
<keyword evidence="10" id="KW-1185">Reference proteome</keyword>
<feature type="transmembrane region" description="Helical" evidence="8">
    <location>
        <begin position="79"/>
        <end position="98"/>
    </location>
</feature>
<evidence type="ECO:0000256" key="7">
    <source>
        <dbReference type="SAM" id="MobiDB-lite"/>
    </source>
</evidence>
<evidence type="ECO:0000256" key="5">
    <source>
        <dbReference type="ARBA" id="ARBA00022989"/>
    </source>
</evidence>
<dbReference type="PANTHER" id="PTHR31645">
    <property type="entry name" value="OLIGOPEPTIDE TRANSPORTER YGL114W-RELATED"/>
    <property type="match status" value="1"/>
</dbReference>
<keyword evidence="5 8" id="KW-1133">Transmembrane helix</keyword>
<dbReference type="Pfam" id="PF03169">
    <property type="entry name" value="OPT"/>
    <property type="match status" value="1"/>
</dbReference>
<dbReference type="PANTHER" id="PTHR31645:SF22">
    <property type="entry name" value="METAL-NICOTIANAMINE TRANSPORTER YSL7-RELATED"/>
    <property type="match status" value="1"/>
</dbReference>
<dbReference type="AlphaFoldDB" id="A0AAN8YUZ1"/>
<feature type="transmembrane region" description="Helical" evidence="8">
    <location>
        <begin position="428"/>
        <end position="447"/>
    </location>
</feature>
<feature type="transmembrane region" description="Helical" evidence="8">
    <location>
        <begin position="165"/>
        <end position="186"/>
    </location>
</feature>
<evidence type="ECO:0000256" key="8">
    <source>
        <dbReference type="SAM" id="Phobius"/>
    </source>
</evidence>
<evidence type="ECO:0000313" key="9">
    <source>
        <dbReference type="EMBL" id="KAK6913697.1"/>
    </source>
</evidence>
<dbReference type="GO" id="GO:0035673">
    <property type="term" value="F:oligopeptide transmembrane transporter activity"/>
    <property type="evidence" value="ECO:0007669"/>
    <property type="project" value="InterPro"/>
</dbReference>
<protein>
    <submittedName>
        <fullName evidence="9">Oligopeptide transporter, OPT superfamily</fullName>
    </submittedName>
</protein>
<evidence type="ECO:0000313" key="10">
    <source>
        <dbReference type="Proteomes" id="UP001370490"/>
    </source>
</evidence>